<dbReference type="SUPFAM" id="SSF103481">
    <property type="entry name" value="Multidrug resistance efflux transporter EmrE"/>
    <property type="match status" value="2"/>
</dbReference>
<dbReference type="Pfam" id="PF00892">
    <property type="entry name" value="EamA"/>
    <property type="match status" value="2"/>
</dbReference>
<feature type="transmembrane region" description="Helical" evidence="2">
    <location>
        <begin position="220"/>
        <end position="240"/>
    </location>
</feature>
<evidence type="ECO:0000256" key="1">
    <source>
        <dbReference type="ARBA" id="ARBA00007362"/>
    </source>
</evidence>
<comment type="similarity">
    <text evidence="1">Belongs to the EamA transporter family.</text>
</comment>
<dbReference type="PANTHER" id="PTHR22911:SF76">
    <property type="entry name" value="EAMA DOMAIN-CONTAINING PROTEIN"/>
    <property type="match status" value="1"/>
</dbReference>
<name>A0ABQ3YPX0_9ACTN</name>
<keyword evidence="2" id="KW-1133">Transmembrane helix</keyword>
<dbReference type="InterPro" id="IPR000620">
    <property type="entry name" value="EamA_dom"/>
</dbReference>
<dbReference type="PANTHER" id="PTHR22911">
    <property type="entry name" value="ACYL-MALONYL CONDENSING ENZYME-RELATED"/>
    <property type="match status" value="1"/>
</dbReference>
<feature type="domain" description="EamA" evidence="3">
    <location>
        <begin position="15"/>
        <end position="142"/>
    </location>
</feature>
<feature type="transmembrane region" description="Helical" evidence="2">
    <location>
        <begin position="97"/>
        <end position="116"/>
    </location>
</feature>
<keyword evidence="2" id="KW-0812">Transmembrane</keyword>
<proteinExistence type="inferred from homology"/>
<feature type="domain" description="EamA" evidence="3">
    <location>
        <begin position="157"/>
        <end position="290"/>
    </location>
</feature>
<gene>
    <name evidence="4" type="ORF">Adu01nite_09430</name>
</gene>
<evidence type="ECO:0000313" key="4">
    <source>
        <dbReference type="EMBL" id="GID99592.1"/>
    </source>
</evidence>
<feature type="transmembrane region" description="Helical" evidence="2">
    <location>
        <begin position="273"/>
        <end position="293"/>
    </location>
</feature>
<dbReference type="EMBL" id="BOML01000008">
    <property type="protein sequence ID" value="GID99592.1"/>
    <property type="molecule type" value="Genomic_DNA"/>
</dbReference>
<evidence type="ECO:0000313" key="5">
    <source>
        <dbReference type="Proteomes" id="UP000637628"/>
    </source>
</evidence>
<sequence>MNARSPHQALALPTVFALVVAVLAVSSSAPLIAYAAAPALAIAFWRNALAAVALTPITLGPRRPELAGAGRRAVLFCFLAGLALAAHFATWTPSVQLGSVATATALVATQPVWQGLIAAAQGRRPSTIGWLGIGLAVAGAIAATGADVGVSGQAVLADVLALLGGMAAAVYTALGEQARATLSTTTYTWICYGTCAIVLLLVCLIGGVDLGGYDHRTWAAILALVVGAQLLGHSMFNYALHHTSATTVSVLILLEVPGAALLAWLWLGQHPRPAALPGLALLLAGVMVVILGATRANRPVVDPSLAD</sequence>
<feature type="transmembrane region" description="Helical" evidence="2">
    <location>
        <begin position="152"/>
        <end position="174"/>
    </location>
</feature>
<feature type="transmembrane region" description="Helical" evidence="2">
    <location>
        <begin position="73"/>
        <end position="91"/>
    </location>
</feature>
<organism evidence="4 5">
    <name type="scientific">Paractinoplanes durhamensis</name>
    <dbReference type="NCBI Taxonomy" id="113563"/>
    <lineage>
        <taxon>Bacteria</taxon>
        <taxon>Bacillati</taxon>
        <taxon>Actinomycetota</taxon>
        <taxon>Actinomycetes</taxon>
        <taxon>Micromonosporales</taxon>
        <taxon>Micromonosporaceae</taxon>
        <taxon>Paractinoplanes</taxon>
    </lineage>
</organism>
<feature type="transmembrane region" description="Helical" evidence="2">
    <location>
        <begin position="247"/>
        <end position="267"/>
    </location>
</feature>
<dbReference type="Proteomes" id="UP000637628">
    <property type="component" value="Unassembled WGS sequence"/>
</dbReference>
<protein>
    <recommendedName>
        <fullName evidence="3">EamA domain-containing protein</fullName>
    </recommendedName>
</protein>
<dbReference type="RefSeq" id="WP_203725196.1">
    <property type="nucleotide sequence ID" value="NZ_BAAATX010000085.1"/>
</dbReference>
<evidence type="ECO:0000256" key="2">
    <source>
        <dbReference type="SAM" id="Phobius"/>
    </source>
</evidence>
<evidence type="ECO:0000259" key="3">
    <source>
        <dbReference type="Pfam" id="PF00892"/>
    </source>
</evidence>
<accession>A0ABQ3YPX0</accession>
<feature type="transmembrane region" description="Helical" evidence="2">
    <location>
        <begin position="43"/>
        <end position="61"/>
    </location>
</feature>
<reference evidence="4 5" key="1">
    <citation type="submission" date="2021-01" db="EMBL/GenBank/DDBJ databases">
        <title>Whole genome shotgun sequence of Actinoplanes durhamensis NBRC 14914.</title>
        <authorList>
            <person name="Komaki H."/>
            <person name="Tamura T."/>
        </authorList>
    </citation>
    <scope>NUCLEOTIDE SEQUENCE [LARGE SCALE GENOMIC DNA]</scope>
    <source>
        <strain evidence="4 5">NBRC 14914</strain>
    </source>
</reference>
<comment type="caution">
    <text evidence="4">The sequence shown here is derived from an EMBL/GenBank/DDBJ whole genome shotgun (WGS) entry which is preliminary data.</text>
</comment>
<keyword evidence="5" id="KW-1185">Reference proteome</keyword>
<feature type="transmembrane region" description="Helical" evidence="2">
    <location>
        <begin position="128"/>
        <end position="146"/>
    </location>
</feature>
<keyword evidence="2" id="KW-0472">Membrane</keyword>
<feature type="transmembrane region" description="Helical" evidence="2">
    <location>
        <begin position="186"/>
        <end position="208"/>
    </location>
</feature>
<dbReference type="InterPro" id="IPR037185">
    <property type="entry name" value="EmrE-like"/>
</dbReference>